<dbReference type="PANTHER" id="PTHR46116">
    <property type="entry name" value="(E3-INDEPENDENT) E2 UBIQUITIN-CONJUGATING ENZYME"/>
    <property type="match status" value="1"/>
</dbReference>
<dbReference type="SMART" id="SM00212">
    <property type="entry name" value="UBCc"/>
    <property type="match status" value="1"/>
</dbReference>
<dbReference type="CDD" id="cd23810">
    <property type="entry name" value="UBCc_BIRC6"/>
    <property type="match status" value="1"/>
</dbReference>
<feature type="region of interest" description="Disordered" evidence="3">
    <location>
        <begin position="1"/>
        <end position="60"/>
    </location>
</feature>
<dbReference type="Gene3D" id="3.10.110.10">
    <property type="entry name" value="Ubiquitin Conjugating Enzyme"/>
    <property type="match status" value="1"/>
</dbReference>
<dbReference type="AlphaFoldDB" id="A0AAN8MYB2"/>
<dbReference type="EMBL" id="JAVHNR010000001">
    <property type="protein sequence ID" value="KAK6356888.1"/>
    <property type="molecule type" value="Genomic_DNA"/>
</dbReference>
<sequence length="901" mass="99751">MVHPAVNSPTPWNSPPVPFGLPCVSPDPDQDQCSDSGSSTGDSSPDTESGSESDQTSLGSDDEDLFYKAEMLSPACDSLCGQHAYFQPYAQDPGGGKTRNGKMTHEMTENIEGRQRNIKCLCSPVVGPFSKNAMALDPKSYSLAIGQRRKASVFLSPPTSPDLQEVQLFFAWFLGEERSATLQCPHGASALSSIFAIIKSDDRKKGGSLPYSHDGKTCFFRCSDCKMIVCAGCGSKIGKTKTAFIALSHTCIDSHLLSIVLVLAKIDARWYLKEFGPQNPAPRFEATASNPLPAQAKAQSSYAPPFVSFPNSRFGTGYGTGRVFGKKPKSRRVVKTATKIKQEFKDNIYLTELLGHLVELMKDEVDGPSRATLLAERGGILVSIIKISYLPEFLGSLARNDSIMDIDASNSWETYGSCLDLFRIFSAHDILLEILVATSMKKKSSPGIANLIKMPDLNQLKGFAPNKKRRGILSNLDPVEFALAEEFDGTGESIVQSFQRLAKQCQAFLGNASRAVFEDGDDETERLLLFCSNVDATAMEIDKRAKELERRKDQMLPPPHYKSSNLAPLSQNALLRPIFSSSRSLPPMKFRESDPLEVPPTVQHECRKALSGHLKFKYSNNVVDTHNGTKPYPGFSNQNAKASNSAPGRMRRLVKEITVLSTALPPGIFVRVQEDRLDLFKVLIVGPEFSPYQLGLFEFDFTIPLDYPNTPPLVMFKTTGNGIVRFNPNLYESGKVCLSILGTWSGSASEQWQPKTSTLLQVLVSIQSMILCAEPYYNEPGYEKNPNPKASKMYNEIVQLNNLQFAMANWLIYPLLWDDVVQTHFLAYSKEILSTAHNFVKMCEIDHVDGMETPPLQQCPPADSNKEMEMKMEHARDGLLYTMKERFPSFLGAGLWKDPSD</sequence>
<gene>
    <name evidence="5" type="ORF">TWF718_001228</name>
</gene>
<dbReference type="PROSITE" id="PS50127">
    <property type="entry name" value="UBC_2"/>
    <property type="match status" value="1"/>
</dbReference>
<evidence type="ECO:0000313" key="6">
    <source>
        <dbReference type="Proteomes" id="UP001313282"/>
    </source>
</evidence>
<name>A0AAN8MYB2_9PEZI</name>
<comment type="caution">
    <text evidence="5">The sequence shown here is derived from an EMBL/GenBank/DDBJ whole genome shotgun (WGS) entry which is preliminary data.</text>
</comment>
<keyword evidence="6" id="KW-1185">Reference proteome</keyword>
<feature type="domain" description="UBC core" evidence="4">
    <location>
        <begin position="648"/>
        <end position="807"/>
    </location>
</feature>
<accession>A0AAN8MYB2</accession>
<evidence type="ECO:0000313" key="5">
    <source>
        <dbReference type="EMBL" id="KAK6356888.1"/>
    </source>
</evidence>
<feature type="compositionally biased region" description="Low complexity" evidence="3">
    <location>
        <begin position="31"/>
        <end position="54"/>
    </location>
</feature>
<evidence type="ECO:0000256" key="3">
    <source>
        <dbReference type="SAM" id="MobiDB-lite"/>
    </source>
</evidence>
<evidence type="ECO:0000259" key="4">
    <source>
        <dbReference type="PROSITE" id="PS50127"/>
    </source>
</evidence>
<evidence type="ECO:0000256" key="2">
    <source>
        <dbReference type="ARBA" id="ARBA00022786"/>
    </source>
</evidence>
<protein>
    <recommendedName>
        <fullName evidence="4">UBC core domain-containing protein</fullName>
    </recommendedName>
</protein>
<keyword evidence="1" id="KW-0808">Transferase</keyword>
<reference evidence="5 6" key="1">
    <citation type="submission" date="2019-10" db="EMBL/GenBank/DDBJ databases">
        <authorList>
            <person name="Palmer J.M."/>
        </authorList>
    </citation>
    <scope>NUCLEOTIDE SEQUENCE [LARGE SCALE GENOMIC DNA]</scope>
    <source>
        <strain evidence="5 6">TWF718</strain>
    </source>
</reference>
<dbReference type="GO" id="GO:0016740">
    <property type="term" value="F:transferase activity"/>
    <property type="evidence" value="ECO:0007669"/>
    <property type="project" value="UniProtKB-KW"/>
</dbReference>
<evidence type="ECO:0000256" key="1">
    <source>
        <dbReference type="ARBA" id="ARBA00022679"/>
    </source>
</evidence>
<dbReference type="Proteomes" id="UP001313282">
    <property type="component" value="Unassembled WGS sequence"/>
</dbReference>
<proteinExistence type="predicted"/>
<dbReference type="InterPro" id="IPR016135">
    <property type="entry name" value="UBQ-conjugating_enzyme/RWD"/>
</dbReference>
<dbReference type="InterPro" id="IPR000608">
    <property type="entry name" value="UBC"/>
</dbReference>
<dbReference type="SUPFAM" id="SSF54495">
    <property type="entry name" value="UBC-like"/>
    <property type="match status" value="1"/>
</dbReference>
<organism evidence="5 6">
    <name type="scientific">Orbilia javanica</name>
    <dbReference type="NCBI Taxonomy" id="47235"/>
    <lineage>
        <taxon>Eukaryota</taxon>
        <taxon>Fungi</taxon>
        <taxon>Dikarya</taxon>
        <taxon>Ascomycota</taxon>
        <taxon>Pezizomycotina</taxon>
        <taxon>Orbiliomycetes</taxon>
        <taxon>Orbiliales</taxon>
        <taxon>Orbiliaceae</taxon>
        <taxon>Orbilia</taxon>
    </lineage>
</organism>
<dbReference type="Pfam" id="PF00179">
    <property type="entry name" value="UQ_con"/>
    <property type="match status" value="1"/>
</dbReference>
<keyword evidence="2" id="KW-0833">Ubl conjugation pathway</keyword>